<sequence length="73" mass="8813">MMHRQKNHRLFCGSIACQKTNIFIFRRLVRLFLSCFDKIKSTIAFPESRKPIFYFSEILAFFLQKTDIQYISK</sequence>
<name>A0A399CV32_9BACT</name>
<gene>
    <name evidence="1" type="ORF">D1164_19580</name>
</gene>
<proteinExistence type="predicted"/>
<organism evidence="1 2">
    <name type="scientific">Mariniphaga sediminis</name>
    <dbReference type="NCBI Taxonomy" id="1628158"/>
    <lineage>
        <taxon>Bacteria</taxon>
        <taxon>Pseudomonadati</taxon>
        <taxon>Bacteroidota</taxon>
        <taxon>Bacteroidia</taxon>
        <taxon>Marinilabiliales</taxon>
        <taxon>Prolixibacteraceae</taxon>
        <taxon>Mariniphaga</taxon>
    </lineage>
</organism>
<reference evidence="1 2" key="1">
    <citation type="journal article" date="2015" name="Int. J. Syst. Evol. Microbiol.">
        <title>Mariniphaga sediminis sp. nov., isolated from coastal sediment.</title>
        <authorList>
            <person name="Wang F.Q."/>
            <person name="Shen Q.Y."/>
            <person name="Chen G.J."/>
            <person name="Du Z.J."/>
        </authorList>
    </citation>
    <scope>NUCLEOTIDE SEQUENCE [LARGE SCALE GENOMIC DNA]</scope>
    <source>
        <strain evidence="1 2">SY21</strain>
    </source>
</reference>
<evidence type="ECO:0000313" key="2">
    <source>
        <dbReference type="Proteomes" id="UP000266441"/>
    </source>
</evidence>
<comment type="caution">
    <text evidence="1">The sequence shown here is derived from an EMBL/GenBank/DDBJ whole genome shotgun (WGS) entry which is preliminary data.</text>
</comment>
<keyword evidence="2" id="KW-1185">Reference proteome</keyword>
<dbReference type="Proteomes" id="UP000266441">
    <property type="component" value="Unassembled WGS sequence"/>
</dbReference>
<evidence type="ECO:0000313" key="1">
    <source>
        <dbReference type="EMBL" id="RIH63479.1"/>
    </source>
</evidence>
<protein>
    <submittedName>
        <fullName evidence="1">Uncharacterized protein</fullName>
    </submittedName>
</protein>
<dbReference type="EMBL" id="QWET01000020">
    <property type="protein sequence ID" value="RIH63479.1"/>
    <property type="molecule type" value="Genomic_DNA"/>
</dbReference>
<accession>A0A399CV32</accession>
<dbReference type="AlphaFoldDB" id="A0A399CV32"/>